<feature type="compositionally biased region" description="Low complexity" evidence="1">
    <location>
        <begin position="168"/>
        <end position="193"/>
    </location>
</feature>
<dbReference type="OrthoDB" id="10644979at2759"/>
<accession>A0A835TK27</accession>
<feature type="compositionally biased region" description="Low complexity" evidence="1">
    <location>
        <begin position="40"/>
        <end position="64"/>
    </location>
</feature>
<keyword evidence="3" id="KW-1185">Reference proteome</keyword>
<reference evidence="2" key="1">
    <citation type="journal article" date="2020" name="bioRxiv">
        <title>Comparative genomics of Chlamydomonas.</title>
        <authorList>
            <person name="Craig R.J."/>
            <person name="Hasan A.R."/>
            <person name="Ness R.W."/>
            <person name="Keightley P.D."/>
        </authorList>
    </citation>
    <scope>NUCLEOTIDE SEQUENCE</scope>
    <source>
        <strain evidence="2">SAG 7.73</strain>
    </source>
</reference>
<evidence type="ECO:0000256" key="1">
    <source>
        <dbReference type="SAM" id="MobiDB-lite"/>
    </source>
</evidence>
<protein>
    <submittedName>
        <fullName evidence="2">Uncharacterized protein</fullName>
    </submittedName>
</protein>
<dbReference type="EMBL" id="JAEHOC010000008">
    <property type="protein sequence ID" value="KAG2439160.1"/>
    <property type="molecule type" value="Genomic_DNA"/>
</dbReference>
<evidence type="ECO:0000313" key="3">
    <source>
        <dbReference type="Proteomes" id="UP000650467"/>
    </source>
</evidence>
<gene>
    <name evidence="2" type="ORF">HXX76_004527</name>
</gene>
<sequence length="336" mass="32884">MAAVGLLASLSDSELVSTSTLASRLAVGFSGGGAAPVAAGHAGTPGSGPAAASTAAAAGAAGTEEALDPRVETSAQWVTRRLQEQGWVMQPEPQEWLVQLLVARNAASAQATRQQQQQQQQQQHTEQMQRAAPAPTTAAATASDLPCFVVAVCAGLVPGTGFRPPKSRSPSASPAPALRGSGAAPDAGAAAGPAAGGGGGGDASVGPSSSTPPPAAAGRRRARLRLVPVAELPPGFPRGPADGSWVVALGDGEVASALASGGGGGGGASGDAAWVRDCILELARAAARTPGGYLACVDPGGGMSIDQELYAWVKTSSAPAAMAAVGNQMPKGRPRG</sequence>
<comment type="caution">
    <text evidence="2">The sequence shown here is derived from an EMBL/GenBank/DDBJ whole genome shotgun (WGS) entry which is preliminary data.</text>
</comment>
<evidence type="ECO:0000313" key="2">
    <source>
        <dbReference type="EMBL" id="KAG2439160.1"/>
    </source>
</evidence>
<proteinExistence type="predicted"/>
<name>A0A835TK27_CHLIN</name>
<organism evidence="2 3">
    <name type="scientific">Chlamydomonas incerta</name>
    <dbReference type="NCBI Taxonomy" id="51695"/>
    <lineage>
        <taxon>Eukaryota</taxon>
        <taxon>Viridiplantae</taxon>
        <taxon>Chlorophyta</taxon>
        <taxon>core chlorophytes</taxon>
        <taxon>Chlorophyceae</taxon>
        <taxon>CS clade</taxon>
        <taxon>Chlamydomonadales</taxon>
        <taxon>Chlamydomonadaceae</taxon>
        <taxon>Chlamydomonas</taxon>
    </lineage>
</organism>
<dbReference type="Proteomes" id="UP000650467">
    <property type="component" value="Unassembled WGS sequence"/>
</dbReference>
<feature type="region of interest" description="Disordered" evidence="1">
    <location>
        <begin position="160"/>
        <end position="220"/>
    </location>
</feature>
<feature type="region of interest" description="Disordered" evidence="1">
    <location>
        <begin position="111"/>
        <end position="137"/>
    </location>
</feature>
<dbReference type="AlphaFoldDB" id="A0A835TK27"/>
<feature type="compositionally biased region" description="Gly residues" evidence="1">
    <location>
        <begin position="194"/>
        <end position="203"/>
    </location>
</feature>
<feature type="region of interest" description="Disordered" evidence="1">
    <location>
        <begin position="40"/>
        <end position="72"/>
    </location>
</feature>